<keyword evidence="1" id="KW-0812">Transmembrane</keyword>
<evidence type="ECO:0000256" key="1">
    <source>
        <dbReference type="SAM" id="Phobius"/>
    </source>
</evidence>
<evidence type="ECO:0000313" key="3">
    <source>
        <dbReference type="Proteomes" id="UP000383971"/>
    </source>
</evidence>
<proteinExistence type="predicted"/>
<dbReference type="Proteomes" id="UP000383971">
    <property type="component" value="Unassembled WGS sequence"/>
</dbReference>
<name>A0A5E4TY58_9BURK</name>
<dbReference type="AlphaFoldDB" id="A0A5E4TY58"/>
<reference evidence="2 3" key="1">
    <citation type="submission" date="2019-08" db="EMBL/GenBank/DDBJ databases">
        <authorList>
            <person name="Peeters C."/>
        </authorList>
    </citation>
    <scope>NUCLEOTIDE SEQUENCE [LARGE SCALE GENOMIC DNA]</scope>
    <source>
        <strain evidence="2 3">LMG 31111</strain>
    </source>
</reference>
<organism evidence="2 3">
    <name type="scientific">Pandoraea communis</name>
    <dbReference type="NCBI Taxonomy" id="2508297"/>
    <lineage>
        <taxon>Bacteria</taxon>
        <taxon>Pseudomonadati</taxon>
        <taxon>Pseudomonadota</taxon>
        <taxon>Betaproteobacteria</taxon>
        <taxon>Burkholderiales</taxon>
        <taxon>Burkholderiaceae</taxon>
        <taxon>Pandoraea</taxon>
    </lineage>
</organism>
<keyword evidence="1" id="KW-0472">Membrane</keyword>
<protein>
    <recommendedName>
        <fullName evidence="4">Transmembrane protein</fullName>
    </recommendedName>
</protein>
<keyword evidence="3" id="KW-1185">Reference proteome</keyword>
<evidence type="ECO:0000313" key="2">
    <source>
        <dbReference type="EMBL" id="VVD92906.1"/>
    </source>
</evidence>
<gene>
    <name evidence="2" type="ORF">PCO31111_01725</name>
</gene>
<keyword evidence="1" id="KW-1133">Transmembrane helix</keyword>
<evidence type="ECO:0008006" key="4">
    <source>
        <dbReference type="Google" id="ProtNLM"/>
    </source>
</evidence>
<feature type="transmembrane region" description="Helical" evidence="1">
    <location>
        <begin position="12"/>
        <end position="33"/>
    </location>
</feature>
<sequence>MSFAFFSHVPFWVWWLFIALVALAMPLVMTGGIRLRRVQRHFPWARAGDPACNA</sequence>
<dbReference type="EMBL" id="CABPSE010000004">
    <property type="protein sequence ID" value="VVD92906.1"/>
    <property type="molecule type" value="Genomic_DNA"/>
</dbReference>
<accession>A0A5E4TY58</accession>